<dbReference type="CDD" id="cd00211">
    <property type="entry name" value="PTS_IIA_fru"/>
    <property type="match status" value="1"/>
</dbReference>
<dbReference type="RefSeq" id="WP_317049822.1">
    <property type="nucleotide sequence ID" value="NZ_CAMRXC010000261.1"/>
</dbReference>
<evidence type="ECO:0000313" key="3">
    <source>
        <dbReference type="Proteomes" id="UP001189143"/>
    </source>
</evidence>
<dbReference type="Gene3D" id="3.40.930.10">
    <property type="entry name" value="Mannitol-specific EII, Chain A"/>
    <property type="match status" value="1"/>
</dbReference>
<reference evidence="2" key="1">
    <citation type="submission" date="2022-10" db="EMBL/GenBank/DDBJ databases">
        <authorList>
            <person name="Aires J."/>
            <person name="Mesa V."/>
        </authorList>
    </citation>
    <scope>NUCLEOTIDE SEQUENCE</scope>
    <source>
        <strain evidence="2">Clostridium neonatale JD116</strain>
    </source>
</reference>
<dbReference type="InterPro" id="IPR016152">
    <property type="entry name" value="PTrfase/Anion_transptr"/>
</dbReference>
<dbReference type="PROSITE" id="PS51094">
    <property type="entry name" value="PTS_EIIA_TYPE_2"/>
    <property type="match status" value="1"/>
</dbReference>
<protein>
    <submittedName>
        <fullName evidence="2">Galactitol PTS system EIIA component</fullName>
        <ecNumber evidence="2">2.7.1.200</ecNumber>
    </submittedName>
</protein>
<dbReference type="EC" id="2.7.1.200" evidence="2"/>
<name>A0AAD2DH99_9CLOT</name>
<dbReference type="Proteomes" id="UP001189143">
    <property type="component" value="Unassembled WGS sequence"/>
</dbReference>
<dbReference type="GO" id="GO:0016740">
    <property type="term" value="F:transferase activity"/>
    <property type="evidence" value="ECO:0007669"/>
    <property type="project" value="UniProtKB-KW"/>
</dbReference>
<organism evidence="2 3">
    <name type="scientific">Clostridium neonatale</name>
    <dbReference type="NCBI Taxonomy" id="137838"/>
    <lineage>
        <taxon>Bacteria</taxon>
        <taxon>Bacillati</taxon>
        <taxon>Bacillota</taxon>
        <taxon>Clostridia</taxon>
        <taxon>Eubacteriales</taxon>
        <taxon>Clostridiaceae</taxon>
        <taxon>Clostridium</taxon>
    </lineage>
</organism>
<dbReference type="Pfam" id="PF00359">
    <property type="entry name" value="PTS_EIIA_2"/>
    <property type="match status" value="1"/>
</dbReference>
<comment type="caution">
    <text evidence="2">The sequence shown here is derived from an EMBL/GenBank/DDBJ whole genome shotgun (WGS) entry which is preliminary data.</text>
</comment>
<evidence type="ECO:0000313" key="2">
    <source>
        <dbReference type="EMBL" id="CAI3677893.1"/>
    </source>
</evidence>
<proteinExistence type="predicted"/>
<keyword evidence="2" id="KW-0808">Transferase</keyword>
<gene>
    <name evidence="2" type="ORF">CNEO2_720004</name>
</gene>
<accession>A0AAD2DH99</accession>
<dbReference type="EMBL" id="CAMTCP010000273">
    <property type="protein sequence ID" value="CAI3677893.1"/>
    <property type="molecule type" value="Genomic_DNA"/>
</dbReference>
<dbReference type="InterPro" id="IPR002178">
    <property type="entry name" value="PTS_EIIA_type-2_dom"/>
</dbReference>
<dbReference type="PANTHER" id="PTHR47738:SF3">
    <property type="entry name" value="PHOSPHOTRANSFERASE SYSTEM MANNITOL_FRUCTOSE-SPECIFIC IIA DOMAIN CONTAINING PROTEIN"/>
    <property type="match status" value="1"/>
</dbReference>
<evidence type="ECO:0000259" key="1">
    <source>
        <dbReference type="PROSITE" id="PS51094"/>
    </source>
</evidence>
<dbReference type="AlphaFoldDB" id="A0AAD2DH99"/>
<sequence>MYFDKKLCMFNQTFENKDELFEAMFKKLHEAGVVKDDYLQGIEEREKDYPTGLMVGNTGFAIPHTDSNKVNYSQICFASLKKSVYFANMVDKNDIIKVELVFMLAMSKPHEQVETLQNLVELFQDEEAIEELKKCQSEDAFIEILNKRNIK</sequence>
<feature type="domain" description="PTS EIIA type-2" evidence="1">
    <location>
        <begin position="1"/>
        <end position="148"/>
    </location>
</feature>
<dbReference type="InterPro" id="IPR051541">
    <property type="entry name" value="PTS_SugarTrans_NitroReg"/>
</dbReference>
<dbReference type="SUPFAM" id="SSF55804">
    <property type="entry name" value="Phoshotransferase/anion transport protein"/>
    <property type="match status" value="1"/>
</dbReference>
<dbReference type="PANTHER" id="PTHR47738">
    <property type="entry name" value="PTS SYSTEM FRUCTOSE-LIKE EIIA COMPONENT-RELATED"/>
    <property type="match status" value="1"/>
</dbReference>